<dbReference type="EMBL" id="NXFY01000007">
    <property type="protein sequence ID" value="PHO18286.1"/>
    <property type="molecule type" value="Genomic_DNA"/>
</dbReference>
<sequence>MFTLQKVKEIVLGTLITDSYCLGSHWIYDEKQLKSLNINWNELNKAYSIWHKGKLAGEFTHYGDQTYWLYEFVNQNNTFDEKEYANFWIKRMNSYNGYIDSSSKNSIIRLKEGNITGAESSDFSIVGRIASLLLVSKDKNEFLNNVEKFTKLTHNSYESLGATQFFAKLLLKVLDNENILDAILSLKETSNKDIQDYIKEAYASKEDDTFETIRKFGPACDTKECFPSVLHLIFKYDNLKDLLIENAKAGGDSSARGMAATMIYVAKNGLNDIPMSWSKIKVII</sequence>
<dbReference type="AlphaFoldDB" id="A0A2G1DIX1"/>
<proteinExistence type="predicted"/>
<organism evidence="3 4">
    <name type="scientific">Malaciobacter molluscorum LMG 25693</name>
    <dbReference type="NCBI Taxonomy" id="870501"/>
    <lineage>
        <taxon>Bacteria</taxon>
        <taxon>Pseudomonadati</taxon>
        <taxon>Campylobacterota</taxon>
        <taxon>Epsilonproteobacteria</taxon>
        <taxon>Campylobacterales</taxon>
        <taxon>Arcobacteraceae</taxon>
        <taxon>Malaciobacter</taxon>
    </lineage>
</organism>
<dbReference type="Proteomes" id="UP000262712">
    <property type="component" value="Chromosome"/>
</dbReference>
<keyword evidence="4" id="KW-1185">Reference proteome</keyword>
<reference evidence="2 5" key="2">
    <citation type="submission" date="2018-08" db="EMBL/GenBank/DDBJ databases">
        <title>Complete genome of the Arcobacter molluscorum type strain LMG 25693.</title>
        <authorList>
            <person name="Miller W.G."/>
            <person name="Yee E."/>
            <person name="Bono J.L."/>
        </authorList>
    </citation>
    <scope>NUCLEOTIDE SEQUENCE [LARGE SCALE GENOMIC DNA]</scope>
    <source>
        <strain evidence="2 5">CECT 7696</strain>
    </source>
</reference>
<dbReference type="InterPro" id="IPR036705">
    <property type="entry name" value="Ribosyl_crysJ1_sf"/>
</dbReference>
<evidence type="ECO:0000256" key="1">
    <source>
        <dbReference type="PIRSR" id="PIRSR605502-1"/>
    </source>
</evidence>
<keyword evidence="1" id="KW-0479">Metal-binding</keyword>
<dbReference type="GO" id="GO:0046872">
    <property type="term" value="F:metal ion binding"/>
    <property type="evidence" value="ECO:0007669"/>
    <property type="project" value="UniProtKB-KW"/>
</dbReference>
<dbReference type="Pfam" id="PF03747">
    <property type="entry name" value="ADP_ribosyl_GH"/>
    <property type="match status" value="1"/>
</dbReference>
<keyword evidence="1" id="KW-0460">Magnesium</keyword>
<accession>A0A2G1DIX1</accession>
<evidence type="ECO:0000313" key="3">
    <source>
        <dbReference type="EMBL" id="PHO18286.1"/>
    </source>
</evidence>
<dbReference type="EMBL" id="CP032098">
    <property type="protein sequence ID" value="AXX91877.1"/>
    <property type="molecule type" value="Genomic_DNA"/>
</dbReference>
<comment type="cofactor">
    <cofactor evidence="1">
        <name>Mg(2+)</name>
        <dbReference type="ChEBI" id="CHEBI:18420"/>
    </cofactor>
    <text evidence="1">Binds 2 magnesium ions per subunit.</text>
</comment>
<dbReference type="InterPro" id="IPR005502">
    <property type="entry name" value="Ribosyl_crysJ1"/>
</dbReference>
<name>A0A2G1DIX1_9BACT</name>
<gene>
    <name evidence="2" type="ORF">AMOL_0883</name>
    <name evidence="3" type="ORF">CPU12_06085</name>
</gene>
<reference evidence="3 4" key="1">
    <citation type="submission" date="2017-09" db="EMBL/GenBank/DDBJ databases">
        <title>Arcobacter canalis sp. nov., a new species isolated from a water canal contaminated with urban sewage.</title>
        <authorList>
            <person name="Perez-Cataluna A."/>
            <person name="Salas-Masso N."/>
            <person name="Figueras M.J."/>
        </authorList>
    </citation>
    <scope>NUCLEOTIDE SEQUENCE [LARGE SCALE GENOMIC DNA]</scope>
    <source>
        <strain evidence="3 4">F98-3</strain>
    </source>
</reference>
<dbReference type="RefSeq" id="WP_099342208.1">
    <property type="nucleotide sequence ID" value="NZ_CP032098.1"/>
</dbReference>
<protein>
    <recommendedName>
        <fullName evidence="6">ADP-ribosylglycohydrolase</fullName>
    </recommendedName>
</protein>
<evidence type="ECO:0000313" key="5">
    <source>
        <dbReference type="Proteomes" id="UP000262712"/>
    </source>
</evidence>
<dbReference type="Proteomes" id="UP000221222">
    <property type="component" value="Unassembled WGS sequence"/>
</dbReference>
<evidence type="ECO:0008006" key="6">
    <source>
        <dbReference type="Google" id="ProtNLM"/>
    </source>
</evidence>
<evidence type="ECO:0000313" key="4">
    <source>
        <dbReference type="Proteomes" id="UP000221222"/>
    </source>
</evidence>
<evidence type="ECO:0000313" key="2">
    <source>
        <dbReference type="EMBL" id="AXX91877.1"/>
    </source>
</evidence>
<dbReference type="SUPFAM" id="SSF101478">
    <property type="entry name" value="ADP-ribosylglycohydrolase"/>
    <property type="match status" value="1"/>
</dbReference>
<dbReference type="Gene3D" id="1.10.4080.10">
    <property type="entry name" value="ADP-ribosylation/Crystallin J1"/>
    <property type="match status" value="1"/>
</dbReference>
<dbReference type="KEGG" id="amol:AMOL_0883"/>
<feature type="binding site" evidence="1">
    <location>
        <position position="252"/>
    </location>
    <ligand>
        <name>Mg(2+)</name>
        <dbReference type="ChEBI" id="CHEBI:18420"/>
        <label>1</label>
    </ligand>
</feature>